<keyword evidence="5 11" id="KW-1133">Transmembrane helix</keyword>
<evidence type="ECO:0000256" key="9">
    <source>
        <dbReference type="ARBA" id="ARBA00023180"/>
    </source>
</evidence>
<evidence type="ECO:0000256" key="4">
    <source>
        <dbReference type="ARBA" id="ARBA00022729"/>
    </source>
</evidence>
<accession>A0A7J6BW31</accession>
<keyword evidence="6 11" id="KW-0472">Membrane</keyword>
<dbReference type="PANTHER" id="PTHR25466:SF14">
    <property type="entry name" value="BUTYROPHILIN SUBFAMILY 2 MEMBER A2-LIKE-RELATED"/>
    <property type="match status" value="1"/>
</dbReference>
<keyword evidence="9" id="KW-0325">Glycoprotein</keyword>
<evidence type="ECO:0000256" key="7">
    <source>
        <dbReference type="ARBA" id="ARBA00023157"/>
    </source>
</evidence>
<keyword evidence="10" id="KW-0393">Immunoglobulin domain</keyword>
<dbReference type="GO" id="GO:0042130">
    <property type="term" value="P:negative regulation of T cell proliferation"/>
    <property type="evidence" value="ECO:0007669"/>
    <property type="project" value="TreeGrafter"/>
</dbReference>
<dbReference type="SUPFAM" id="SSF48726">
    <property type="entry name" value="Immunoglobulin"/>
    <property type="match status" value="1"/>
</dbReference>
<dbReference type="FunFam" id="2.60.40.10:FF:000142">
    <property type="entry name" value="V-set domain-containing T-cell activation inhibitor 1"/>
    <property type="match status" value="1"/>
</dbReference>
<dbReference type="Proteomes" id="UP000579812">
    <property type="component" value="Unassembled WGS sequence"/>
</dbReference>
<dbReference type="GO" id="GO:0009897">
    <property type="term" value="C:external side of plasma membrane"/>
    <property type="evidence" value="ECO:0007669"/>
    <property type="project" value="TreeGrafter"/>
</dbReference>
<proteinExistence type="predicted"/>
<protein>
    <recommendedName>
        <fullName evidence="13">Ig-like domain-containing protein</fullName>
    </recommendedName>
</protein>
<evidence type="ECO:0000256" key="2">
    <source>
        <dbReference type="ARBA" id="ARBA00022475"/>
    </source>
</evidence>
<feature type="chain" id="PRO_5029661854" description="Ig-like domain-containing protein" evidence="12">
    <location>
        <begin position="20"/>
        <end position="198"/>
    </location>
</feature>
<evidence type="ECO:0000256" key="5">
    <source>
        <dbReference type="ARBA" id="ARBA00022989"/>
    </source>
</evidence>
<evidence type="ECO:0000313" key="15">
    <source>
        <dbReference type="Proteomes" id="UP000579812"/>
    </source>
</evidence>
<evidence type="ECO:0000256" key="10">
    <source>
        <dbReference type="ARBA" id="ARBA00023319"/>
    </source>
</evidence>
<feature type="transmembrane region" description="Helical" evidence="11">
    <location>
        <begin position="152"/>
        <end position="175"/>
    </location>
</feature>
<sequence>MISCCFILVFAVLINNVCLQGIVEGVIGGSVVLLCSSAEHDLKLQDTDVHWRDNNDTIMYSIIKGEHSLVGQDPQYKNRVETFPDECLRGNFSVKLAAVTHADEGKYICYITNPSDSQQKTVQLIIKESKAEKGNKSSDQEENGADSVGKSLLWVSIVVALLVLSIGLIAGFSIFHLRKRNQATSLSSVSTEEQITVP</sequence>
<dbReference type="GO" id="GO:0042102">
    <property type="term" value="P:positive regulation of T cell proliferation"/>
    <property type="evidence" value="ECO:0007669"/>
    <property type="project" value="TreeGrafter"/>
</dbReference>
<dbReference type="AlphaFoldDB" id="A0A7J6BW31"/>
<dbReference type="Gene3D" id="2.60.40.10">
    <property type="entry name" value="Immunoglobulins"/>
    <property type="match status" value="1"/>
</dbReference>
<evidence type="ECO:0000256" key="1">
    <source>
        <dbReference type="ARBA" id="ARBA00004251"/>
    </source>
</evidence>
<evidence type="ECO:0000256" key="12">
    <source>
        <dbReference type="SAM" id="SignalP"/>
    </source>
</evidence>
<dbReference type="InterPro" id="IPR013783">
    <property type="entry name" value="Ig-like_fold"/>
</dbReference>
<feature type="domain" description="Ig-like" evidence="13">
    <location>
        <begin position="28"/>
        <end position="123"/>
    </location>
</feature>
<dbReference type="GO" id="GO:0071222">
    <property type="term" value="P:cellular response to lipopolysaccharide"/>
    <property type="evidence" value="ECO:0007669"/>
    <property type="project" value="TreeGrafter"/>
</dbReference>
<dbReference type="EMBL" id="JAAMOB010000022">
    <property type="protein sequence ID" value="KAF4097862.1"/>
    <property type="molecule type" value="Genomic_DNA"/>
</dbReference>
<dbReference type="SMART" id="SM00409">
    <property type="entry name" value="IG"/>
    <property type="match status" value="1"/>
</dbReference>
<keyword evidence="15" id="KW-1185">Reference proteome</keyword>
<keyword evidence="4 12" id="KW-0732">Signal</keyword>
<keyword evidence="2" id="KW-1003">Cell membrane</keyword>
<dbReference type="GO" id="GO:0006955">
    <property type="term" value="P:immune response"/>
    <property type="evidence" value="ECO:0007669"/>
    <property type="project" value="TreeGrafter"/>
</dbReference>
<dbReference type="PANTHER" id="PTHR25466">
    <property type="entry name" value="T-LYMPHOCYTE ACTIVATION ANTIGEN"/>
    <property type="match status" value="1"/>
</dbReference>
<dbReference type="Pfam" id="PF07686">
    <property type="entry name" value="V-set"/>
    <property type="match status" value="1"/>
</dbReference>
<keyword evidence="8" id="KW-0675">Receptor</keyword>
<evidence type="ECO:0000256" key="6">
    <source>
        <dbReference type="ARBA" id="ARBA00023136"/>
    </source>
</evidence>
<evidence type="ECO:0000256" key="8">
    <source>
        <dbReference type="ARBA" id="ARBA00023170"/>
    </source>
</evidence>
<organism evidence="14 15">
    <name type="scientific">Onychostoma macrolepis</name>
    <dbReference type="NCBI Taxonomy" id="369639"/>
    <lineage>
        <taxon>Eukaryota</taxon>
        <taxon>Metazoa</taxon>
        <taxon>Chordata</taxon>
        <taxon>Craniata</taxon>
        <taxon>Vertebrata</taxon>
        <taxon>Euteleostomi</taxon>
        <taxon>Actinopterygii</taxon>
        <taxon>Neopterygii</taxon>
        <taxon>Teleostei</taxon>
        <taxon>Ostariophysi</taxon>
        <taxon>Cypriniformes</taxon>
        <taxon>Cyprinidae</taxon>
        <taxon>Acrossocheilinae</taxon>
        <taxon>Onychostoma</taxon>
    </lineage>
</organism>
<name>A0A7J6BW31_9TELE</name>
<gene>
    <name evidence="14" type="ORF">G5714_021870</name>
</gene>
<dbReference type="GO" id="GO:0031295">
    <property type="term" value="P:T cell costimulation"/>
    <property type="evidence" value="ECO:0007669"/>
    <property type="project" value="TreeGrafter"/>
</dbReference>
<evidence type="ECO:0000256" key="3">
    <source>
        <dbReference type="ARBA" id="ARBA00022692"/>
    </source>
</evidence>
<dbReference type="InterPro" id="IPR007110">
    <property type="entry name" value="Ig-like_dom"/>
</dbReference>
<dbReference type="InterPro" id="IPR036179">
    <property type="entry name" value="Ig-like_dom_sf"/>
</dbReference>
<feature type="signal peptide" evidence="12">
    <location>
        <begin position="1"/>
        <end position="19"/>
    </location>
</feature>
<comment type="caution">
    <text evidence="14">The sequence shown here is derived from an EMBL/GenBank/DDBJ whole genome shotgun (WGS) entry which is preliminary data.</text>
</comment>
<keyword evidence="7" id="KW-1015">Disulfide bond</keyword>
<reference evidence="14 15" key="1">
    <citation type="submission" date="2020-04" db="EMBL/GenBank/DDBJ databases">
        <title>Chromosome-level genome assembly of a cyprinid fish Onychostoma macrolepis by integration of Nanopore Sequencing, Bionano and Hi-C technology.</title>
        <authorList>
            <person name="Wang D."/>
        </authorList>
    </citation>
    <scope>NUCLEOTIDE SEQUENCE [LARGE SCALE GENOMIC DNA]</scope>
    <source>
        <strain evidence="14">SWU-2019</strain>
        <tissue evidence="14">Muscle</tissue>
    </source>
</reference>
<comment type="subcellular location">
    <subcellularLocation>
        <location evidence="1">Cell membrane</location>
        <topology evidence="1">Single-pass type I membrane protein</topology>
    </subcellularLocation>
</comment>
<keyword evidence="3 11" id="KW-0812">Transmembrane</keyword>
<evidence type="ECO:0000259" key="13">
    <source>
        <dbReference type="PROSITE" id="PS50835"/>
    </source>
</evidence>
<dbReference type="PROSITE" id="PS50835">
    <property type="entry name" value="IG_LIKE"/>
    <property type="match status" value="1"/>
</dbReference>
<dbReference type="GO" id="GO:0007166">
    <property type="term" value="P:cell surface receptor signaling pathway"/>
    <property type="evidence" value="ECO:0007669"/>
    <property type="project" value="TreeGrafter"/>
</dbReference>
<dbReference type="InterPro" id="IPR051713">
    <property type="entry name" value="T-cell_Activation_Regulation"/>
</dbReference>
<dbReference type="InterPro" id="IPR003599">
    <property type="entry name" value="Ig_sub"/>
</dbReference>
<evidence type="ECO:0000256" key="11">
    <source>
        <dbReference type="SAM" id="Phobius"/>
    </source>
</evidence>
<dbReference type="InterPro" id="IPR013106">
    <property type="entry name" value="Ig_V-set"/>
</dbReference>
<evidence type="ECO:0000313" key="14">
    <source>
        <dbReference type="EMBL" id="KAF4097862.1"/>
    </source>
</evidence>